<dbReference type="KEGG" id="amuc:Pan181_29400"/>
<dbReference type="SUPFAM" id="SSF46955">
    <property type="entry name" value="Putative DNA-binding domain"/>
    <property type="match status" value="1"/>
</dbReference>
<dbReference type="InterPro" id="IPR009061">
    <property type="entry name" value="DNA-bd_dom_put_sf"/>
</dbReference>
<evidence type="ECO:0000313" key="1">
    <source>
        <dbReference type="EMBL" id="QDU56730.1"/>
    </source>
</evidence>
<accession>A0A518APS6</accession>
<dbReference type="AlphaFoldDB" id="A0A518APS6"/>
<evidence type="ECO:0000313" key="2">
    <source>
        <dbReference type="Proteomes" id="UP000315750"/>
    </source>
</evidence>
<dbReference type="Proteomes" id="UP000315750">
    <property type="component" value="Chromosome"/>
</dbReference>
<proteinExistence type="predicted"/>
<dbReference type="EMBL" id="CP036278">
    <property type="protein sequence ID" value="QDU56730.1"/>
    <property type="molecule type" value="Genomic_DNA"/>
</dbReference>
<protein>
    <submittedName>
        <fullName evidence="1">Uncharacterized protein</fullName>
    </submittedName>
</protein>
<gene>
    <name evidence="1" type="ORF">Pan181_29400</name>
</gene>
<name>A0A518APS6_9BACT</name>
<dbReference type="Gene3D" id="1.10.1660.10">
    <property type="match status" value="1"/>
</dbReference>
<keyword evidence="2" id="KW-1185">Reference proteome</keyword>
<reference evidence="1 2" key="1">
    <citation type="submission" date="2019-02" db="EMBL/GenBank/DDBJ databases">
        <title>Deep-cultivation of Planctomycetes and their phenomic and genomic characterization uncovers novel biology.</title>
        <authorList>
            <person name="Wiegand S."/>
            <person name="Jogler M."/>
            <person name="Boedeker C."/>
            <person name="Pinto D."/>
            <person name="Vollmers J."/>
            <person name="Rivas-Marin E."/>
            <person name="Kohn T."/>
            <person name="Peeters S.H."/>
            <person name="Heuer A."/>
            <person name="Rast P."/>
            <person name="Oberbeckmann S."/>
            <person name="Bunk B."/>
            <person name="Jeske O."/>
            <person name="Meyerdierks A."/>
            <person name="Storesund J.E."/>
            <person name="Kallscheuer N."/>
            <person name="Luecker S."/>
            <person name="Lage O.M."/>
            <person name="Pohl T."/>
            <person name="Merkel B.J."/>
            <person name="Hornburger P."/>
            <person name="Mueller R.-W."/>
            <person name="Bruemmer F."/>
            <person name="Labrenz M."/>
            <person name="Spormann A.M."/>
            <person name="Op den Camp H."/>
            <person name="Overmann J."/>
            <person name="Amann R."/>
            <person name="Jetten M.S.M."/>
            <person name="Mascher T."/>
            <person name="Medema M.H."/>
            <person name="Devos D.P."/>
            <person name="Kaster A.-K."/>
            <person name="Ovreas L."/>
            <person name="Rohde M."/>
            <person name="Galperin M.Y."/>
            <person name="Jogler C."/>
        </authorList>
    </citation>
    <scope>NUCLEOTIDE SEQUENCE [LARGE SCALE GENOMIC DNA]</scope>
    <source>
        <strain evidence="1 2">Pan181</strain>
    </source>
</reference>
<sequence length="72" mass="8138">MEAAERLGVAPNELRSWERSGKIVWSYRTVSGYFVCTMPLLDDCWGDYKQRPAALEAQQTDVALACQTLPFP</sequence>
<organism evidence="1 2">
    <name type="scientific">Aeoliella mucimassa</name>
    <dbReference type="NCBI Taxonomy" id="2527972"/>
    <lineage>
        <taxon>Bacteria</taxon>
        <taxon>Pseudomonadati</taxon>
        <taxon>Planctomycetota</taxon>
        <taxon>Planctomycetia</taxon>
        <taxon>Pirellulales</taxon>
        <taxon>Lacipirellulaceae</taxon>
        <taxon>Aeoliella</taxon>
    </lineage>
</organism>